<dbReference type="OrthoDB" id="2019940at2759"/>
<organism evidence="11 12">
    <name type="scientific">Holothuria leucospilota</name>
    <name type="common">Black long sea cucumber</name>
    <name type="synonym">Mertensiothuria leucospilota</name>
    <dbReference type="NCBI Taxonomy" id="206669"/>
    <lineage>
        <taxon>Eukaryota</taxon>
        <taxon>Metazoa</taxon>
        <taxon>Echinodermata</taxon>
        <taxon>Eleutherozoa</taxon>
        <taxon>Echinozoa</taxon>
        <taxon>Holothuroidea</taxon>
        <taxon>Aspidochirotacea</taxon>
        <taxon>Aspidochirotida</taxon>
        <taxon>Holothuriidae</taxon>
        <taxon>Holothuria</taxon>
    </lineage>
</organism>
<comment type="similarity">
    <text evidence="2 9">Belongs to the sulfotransferase 2 family.</text>
</comment>
<dbReference type="Pfam" id="PF03567">
    <property type="entry name" value="Sulfotransfer_2"/>
    <property type="match status" value="1"/>
</dbReference>
<evidence type="ECO:0000313" key="12">
    <source>
        <dbReference type="Proteomes" id="UP001152320"/>
    </source>
</evidence>
<evidence type="ECO:0000256" key="3">
    <source>
        <dbReference type="ARBA" id="ARBA00022679"/>
    </source>
</evidence>
<evidence type="ECO:0000256" key="4">
    <source>
        <dbReference type="ARBA" id="ARBA00022692"/>
    </source>
</evidence>
<dbReference type="AlphaFoldDB" id="A0A9Q0YNU5"/>
<keyword evidence="6 9" id="KW-0333">Golgi apparatus</keyword>
<keyword evidence="3 9" id="KW-0808">Transferase</keyword>
<gene>
    <name evidence="11" type="ORF">HOLleu_33505</name>
</gene>
<dbReference type="GO" id="GO:0016051">
    <property type="term" value="P:carbohydrate biosynthetic process"/>
    <property type="evidence" value="ECO:0007669"/>
    <property type="project" value="InterPro"/>
</dbReference>
<keyword evidence="9" id="KW-0735">Signal-anchor</keyword>
<evidence type="ECO:0000256" key="8">
    <source>
        <dbReference type="ARBA" id="ARBA00023180"/>
    </source>
</evidence>
<evidence type="ECO:0000256" key="1">
    <source>
        <dbReference type="ARBA" id="ARBA00004323"/>
    </source>
</evidence>
<keyword evidence="9" id="KW-0119">Carbohydrate metabolism</keyword>
<dbReference type="EMBL" id="JAIZAY010000017">
    <property type="protein sequence ID" value="KAJ8025840.1"/>
    <property type="molecule type" value="Genomic_DNA"/>
</dbReference>
<evidence type="ECO:0000256" key="2">
    <source>
        <dbReference type="ARBA" id="ARBA00006339"/>
    </source>
</evidence>
<accession>A0A9Q0YNU5</accession>
<feature type="region of interest" description="Disordered" evidence="10">
    <location>
        <begin position="51"/>
        <end position="91"/>
    </location>
</feature>
<dbReference type="PANTHER" id="PTHR12137:SF54">
    <property type="entry name" value="CARBOHYDRATE SULFOTRANSFERASE"/>
    <property type="match status" value="1"/>
</dbReference>
<evidence type="ECO:0000256" key="9">
    <source>
        <dbReference type="RuleBase" id="RU364020"/>
    </source>
</evidence>
<dbReference type="InterPro" id="IPR018011">
    <property type="entry name" value="Carb_sulfotrans_8-10"/>
</dbReference>
<keyword evidence="5" id="KW-1133">Transmembrane helix</keyword>
<feature type="compositionally biased region" description="Basic and acidic residues" evidence="10">
    <location>
        <begin position="51"/>
        <end position="63"/>
    </location>
</feature>
<proteinExistence type="inferred from homology"/>
<keyword evidence="7" id="KW-0472">Membrane</keyword>
<dbReference type="InterPro" id="IPR005331">
    <property type="entry name" value="Sulfotransferase"/>
</dbReference>
<keyword evidence="4" id="KW-0812">Transmembrane</keyword>
<keyword evidence="8 9" id="KW-0325">Glycoprotein</keyword>
<dbReference type="Proteomes" id="UP001152320">
    <property type="component" value="Chromosome 17"/>
</dbReference>
<comment type="subcellular location">
    <subcellularLocation>
        <location evidence="1 9">Golgi apparatus membrane</location>
        <topology evidence="1 9">Single-pass type II membrane protein</topology>
    </subcellularLocation>
</comment>
<sequence length="397" mass="46456">MKLRRNFHRFFLAIFVVVFTCSGWLALTSFKPFSTIRDFKRSSLLQNYVSHEKSEKMKTRTPEADLNESETLHDSKTTTAAGLQQPPHSHTNQQVAAISNSILKELKNLSLDNVSLPTTDVIQRRRQLILEEACTKLGQNRNLPSVTWSTTVHFIISDNHRFLFCFAPKVACTTWKGIMRKLYQNETSGKTHNRRFVKMNDILKSPDAVRNRWLKYNKVVFAREPLNRALSAYLDKFVYGPEKLSWERKFGMIIVKRYRQYSSQQLKQRPYNITFTEFIRYLTDTGPSVTMNQMMDHWLPISSFTHPCQIKYDFIGKYETLAQDGPYVMKKFGLDDVVLFPEVHRSQARDSMKIAYAEVPEELIRKLQSYYSMDYEIFGYSKRDVLETILPSNSKMP</sequence>
<evidence type="ECO:0000256" key="7">
    <source>
        <dbReference type="ARBA" id="ARBA00023136"/>
    </source>
</evidence>
<dbReference type="GO" id="GO:0008146">
    <property type="term" value="F:sulfotransferase activity"/>
    <property type="evidence" value="ECO:0007669"/>
    <property type="project" value="InterPro"/>
</dbReference>
<dbReference type="PANTHER" id="PTHR12137">
    <property type="entry name" value="CARBOHYDRATE SULFOTRANSFERASE"/>
    <property type="match status" value="1"/>
</dbReference>
<evidence type="ECO:0000256" key="5">
    <source>
        <dbReference type="ARBA" id="ARBA00022989"/>
    </source>
</evidence>
<comment type="caution">
    <text evidence="11">The sequence shown here is derived from an EMBL/GenBank/DDBJ whole genome shotgun (WGS) entry which is preliminary data.</text>
</comment>
<name>A0A9Q0YNU5_HOLLE</name>
<evidence type="ECO:0000256" key="6">
    <source>
        <dbReference type="ARBA" id="ARBA00023034"/>
    </source>
</evidence>
<feature type="compositionally biased region" description="Polar residues" evidence="10">
    <location>
        <begin position="77"/>
        <end position="91"/>
    </location>
</feature>
<protein>
    <recommendedName>
        <fullName evidence="9">Carbohydrate sulfotransferase</fullName>
        <ecNumber evidence="9">2.8.2.-</ecNumber>
    </recommendedName>
</protein>
<reference evidence="11" key="1">
    <citation type="submission" date="2021-10" db="EMBL/GenBank/DDBJ databases">
        <title>Tropical sea cucumber genome reveals ecological adaptation and Cuvierian tubules defense mechanism.</title>
        <authorList>
            <person name="Chen T."/>
        </authorList>
    </citation>
    <scope>NUCLEOTIDE SEQUENCE</scope>
    <source>
        <strain evidence="11">Nanhai2018</strain>
        <tissue evidence="11">Muscle</tissue>
    </source>
</reference>
<evidence type="ECO:0000313" key="11">
    <source>
        <dbReference type="EMBL" id="KAJ8025840.1"/>
    </source>
</evidence>
<keyword evidence="12" id="KW-1185">Reference proteome</keyword>
<evidence type="ECO:0000256" key="10">
    <source>
        <dbReference type="SAM" id="MobiDB-lite"/>
    </source>
</evidence>
<dbReference type="EC" id="2.8.2.-" evidence="9"/>
<dbReference type="GO" id="GO:0000139">
    <property type="term" value="C:Golgi membrane"/>
    <property type="evidence" value="ECO:0007669"/>
    <property type="project" value="UniProtKB-SubCell"/>
</dbReference>